<dbReference type="OrthoDB" id="73875at2759"/>
<evidence type="ECO:0000313" key="3">
    <source>
        <dbReference type="Proteomes" id="UP000076727"/>
    </source>
</evidence>
<protein>
    <submittedName>
        <fullName evidence="2">Uncharacterized protein</fullName>
    </submittedName>
</protein>
<name>A0A165PQ16_9APHY</name>
<proteinExistence type="predicted"/>
<dbReference type="Proteomes" id="UP000076727">
    <property type="component" value="Unassembled WGS sequence"/>
</dbReference>
<keyword evidence="3" id="KW-1185">Reference proteome</keyword>
<reference evidence="2 3" key="1">
    <citation type="journal article" date="2016" name="Mol. Biol. Evol.">
        <title>Comparative Genomics of Early-Diverging Mushroom-Forming Fungi Provides Insights into the Origins of Lignocellulose Decay Capabilities.</title>
        <authorList>
            <person name="Nagy L.G."/>
            <person name="Riley R."/>
            <person name="Tritt A."/>
            <person name="Adam C."/>
            <person name="Daum C."/>
            <person name="Floudas D."/>
            <person name="Sun H."/>
            <person name="Yadav J.S."/>
            <person name="Pangilinan J."/>
            <person name="Larsson K.H."/>
            <person name="Matsuura K."/>
            <person name="Barry K."/>
            <person name="Labutti K."/>
            <person name="Kuo R."/>
            <person name="Ohm R.A."/>
            <person name="Bhattacharya S.S."/>
            <person name="Shirouzu T."/>
            <person name="Yoshinaga Y."/>
            <person name="Martin F.M."/>
            <person name="Grigoriev I.V."/>
            <person name="Hibbett D.S."/>
        </authorList>
    </citation>
    <scope>NUCLEOTIDE SEQUENCE [LARGE SCALE GENOMIC DNA]</scope>
    <source>
        <strain evidence="2 3">L-15889</strain>
    </source>
</reference>
<keyword evidence="1" id="KW-0732">Signal</keyword>
<evidence type="ECO:0000256" key="1">
    <source>
        <dbReference type="SAM" id="SignalP"/>
    </source>
</evidence>
<organism evidence="2 3">
    <name type="scientific">Daedalea quercina L-15889</name>
    <dbReference type="NCBI Taxonomy" id="1314783"/>
    <lineage>
        <taxon>Eukaryota</taxon>
        <taxon>Fungi</taxon>
        <taxon>Dikarya</taxon>
        <taxon>Basidiomycota</taxon>
        <taxon>Agaricomycotina</taxon>
        <taxon>Agaricomycetes</taxon>
        <taxon>Polyporales</taxon>
        <taxon>Fomitopsis</taxon>
    </lineage>
</organism>
<feature type="chain" id="PRO_5007864175" evidence="1">
    <location>
        <begin position="20"/>
        <end position="461"/>
    </location>
</feature>
<sequence>MAPLVRLVLLGILASFVAALNDWTKACLNGECSYDVAGTSLYISGSQSAISDLTPAAGWQILDCDSNSTTQDIRAVCSNPTASCEHLFQGGAVGTIVRLPENCTAMPFARVAQVWDHENQTRDVLRFGRFYTRGAYTNVKGISLDTNFSAINVTQNGNVAFAVRPSNNTGVATSVTSTTDKRRTLGVEDNITKFNQTVTSDPATITFDNQTILLDTAIPALSDGQVTTGVEAAGTLVPPQLTEFGLTTNVNGMLDGTLQLNTSATGTFTTGSIPLFQVGIPGLDIPGILSIGPTFQIDAKATLAVEAGVGLDVDFAFNADNLELYFPPTSTSSSGDISNATSNAQVNLIGSPDVTSNTNLTLDLIPGISFGVTSLDGVADATISLNLDNFIEVDLTLTNNGGSSSSNSTSNSTESAVSGSVNVDGGFNVVASADASLFGLLDAGESITLFSKNFELFQDNF</sequence>
<gene>
    <name evidence="2" type="ORF">DAEQUDRAFT_328526</name>
</gene>
<dbReference type="EMBL" id="KV429066">
    <property type="protein sequence ID" value="KZT68486.1"/>
    <property type="molecule type" value="Genomic_DNA"/>
</dbReference>
<dbReference type="AlphaFoldDB" id="A0A165PQ16"/>
<evidence type="ECO:0000313" key="2">
    <source>
        <dbReference type="EMBL" id="KZT68486.1"/>
    </source>
</evidence>
<dbReference type="STRING" id="1314783.A0A165PQ16"/>
<feature type="signal peptide" evidence="1">
    <location>
        <begin position="1"/>
        <end position="19"/>
    </location>
</feature>
<accession>A0A165PQ16</accession>